<sequence length="193" mass="21846">MSLGQWSSLQKAYWNFLNTRENDQGGDDLFRVVQFDSRARTIYERCKLAQTHRSLPFKGGGTTYRMGLEEAYRILQRDQSNSSIDMIFMSDGEDDNSQPLPKLSEIRGKYQNSCGRNFICHTVSFGTSVGSGRELLKNMAATGNGQLFDPRDGIQLSQVFTQIATQCNTNTLVNRFAEILSKDISLKIMVDYL</sequence>
<dbReference type="Gene3D" id="3.40.50.410">
    <property type="entry name" value="von Willebrand factor, type A domain"/>
    <property type="match status" value="1"/>
</dbReference>
<evidence type="ECO:0000313" key="2">
    <source>
        <dbReference type="Proteomes" id="UP000682733"/>
    </source>
</evidence>
<dbReference type="InterPro" id="IPR036465">
    <property type="entry name" value="vWFA_dom_sf"/>
</dbReference>
<dbReference type="SUPFAM" id="SSF53300">
    <property type="entry name" value="vWA-like"/>
    <property type="match status" value="1"/>
</dbReference>
<comment type="caution">
    <text evidence="1">The sequence shown here is derived from an EMBL/GenBank/DDBJ whole genome shotgun (WGS) entry which is preliminary data.</text>
</comment>
<organism evidence="1 2">
    <name type="scientific">Didymodactylos carnosus</name>
    <dbReference type="NCBI Taxonomy" id="1234261"/>
    <lineage>
        <taxon>Eukaryota</taxon>
        <taxon>Metazoa</taxon>
        <taxon>Spiralia</taxon>
        <taxon>Gnathifera</taxon>
        <taxon>Rotifera</taxon>
        <taxon>Eurotatoria</taxon>
        <taxon>Bdelloidea</taxon>
        <taxon>Philodinida</taxon>
        <taxon>Philodinidae</taxon>
        <taxon>Didymodactylos</taxon>
    </lineage>
</organism>
<evidence type="ECO:0000313" key="1">
    <source>
        <dbReference type="EMBL" id="CAF4387449.1"/>
    </source>
</evidence>
<protein>
    <recommendedName>
        <fullName evidence="3">VWFA domain-containing protein</fullName>
    </recommendedName>
</protein>
<dbReference type="EMBL" id="CAJOBA010070280">
    <property type="protein sequence ID" value="CAF4387449.1"/>
    <property type="molecule type" value="Genomic_DNA"/>
</dbReference>
<reference evidence="1" key="1">
    <citation type="submission" date="2021-02" db="EMBL/GenBank/DDBJ databases">
        <authorList>
            <person name="Nowell W R."/>
        </authorList>
    </citation>
    <scope>NUCLEOTIDE SEQUENCE</scope>
</reference>
<dbReference type="Proteomes" id="UP000682733">
    <property type="component" value="Unassembled WGS sequence"/>
</dbReference>
<dbReference type="AlphaFoldDB" id="A0A8S2VD03"/>
<gene>
    <name evidence="1" type="ORF">TMI583_LOCUS42858</name>
</gene>
<proteinExistence type="predicted"/>
<evidence type="ECO:0008006" key="3">
    <source>
        <dbReference type="Google" id="ProtNLM"/>
    </source>
</evidence>
<accession>A0A8S2VD03</accession>
<name>A0A8S2VD03_9BILA</name>